<dbReference type="Gene3D" id="1.10.600.10">
    <property type="entry name" value="Farnesyl Diphosphate Synthase"/>
    <property type="match status" value="1"/>
</dbReference>
<dbReference type="SFLD" id="SFLDS00005">
    <property type="entry name" value="Isoprenoid_Synthase_Type_I"/>
    <property type="match status" value="1"/>
</dbReference>
<dbReference type="InterPro" id="IPR008949">
    <property type="entry name" value="Isoprenoid_synthase_dom_sf"/>
</dbReference>
<reference evidence="7 8" key="1">
    <citation type="submission" date="2019-10" db="EMBL/GenBank/DDBJ databases">
        <title>Bifidobacterium from non-human primates.</title>
        <authorList>
            <person name="Modesto M."/>
        </authorList>
    </citation>
    <scope>NUCLEOTIDE SEQUENCE [LARGE SCALE GENOMIC DNA]</scope>
    <source>
        <strain evidence="7 8">TREM</strain>
    </source>
</reference>
<dbReference type="GO" id="GO:0004659">
    <property type="term" value="F:prenyltransferase activity"/>
    <property type="evidence" value="ECO:0007669"/>
    <property type="project" value="InterPro"/>
</dbReference>
<gene>
    <name evidence="7" type="ORF">GFD24_01400</name>
</gene>
<dbReference type="InterPro" id="IPR000092">
    <property type="entry name" value="Polyprenyl_synt"/>
</dbReference>
<comment type="similarity">
    <text evidence="2 6">Belongs to the FPP/GGPP synthase family.</text>
</comment>
<evidence type="ECO:0000256" key="1">
    <source>
        <dbReference type="ARBA" id="ARBA00001946"/>
    </source>
</evidence>
<dbReference type="AlphaFoldDB" id="A0A7K3TB73"/>
<evidence type="ECO:0000256" key="2">
    <source>
        <dbReference type="ARBA" id="ARBA00006706"/>
    </source>
</evidence>
<evidence type="ECO:0000256" key="3">
    <source>
        <dbReference type="ARBA" id="ARBA00022679"/>
    </source>
</evidence>
<keyword evidence="5" id="KW-0460">Magnesium</keyword>
<keyword evidence="3 6" id="KW-0808">Transferase</keyword>
<dbReference type="GO" id="GO:0008299">
    <property type="term" value="P:isoprenoid biosynthetic process"/>
    <property type="evidence" value="ECO:0007669"/>
    <property type="project" value="InterPro"/>
</dbReference>
<evidence type="ECO:0000256" key="6">
    <source>
        <dbReference type="RuleBase" id="RU004466"/>
    </source>
</evidence>
<evidence type="ECO:0000313" key="7">
    <source>
        <dbReference type="EMBL" id="NEG70903.1"/>
    </source>
</evidence>
<dbReference type="PROSITE" id="PS00723">
    <property type="entry name" value="POLYPRENYL_SYNTHASE_1"/>
    <property type="match status" value="1"/>
</dbReference>
<dbReference type="PANTHER" id="PTHR12001:SF85">
    <property type="entry name" value="SHORT CHAIN ISOPRENYL DIPHOSPHATE SYNTHASE"/>
    <property type="match status" value="1"/>
</dbReference>
<accession>A0A7K3TB73</accession>
<dbReference type="PANTHER" id="PTHR12001">
    <property type="entry name" value="GERANYLGERANYL PYROPHOSPHATE SYNTHASE"/>
    <property type="match status" value="1"/>
</dbReference>
<evidence type="ECO:0000313" key="8">
    <source>
        <dbReference type="Proteomes" id="UP000469943"/>
    </source>
</evidence>
<keyword evidence="4" id="KW-0479">Metal-binding</keyword>
<dbReference type="Pfam" id="PF00348">
    <property type="entry name" value="polyprenyl_synt"/>
    <property type="match status" value="1"/>
</dbReference>
<comment type="cofactor">
    <cofactor evidence="1">
        <name>Mg(2+)</name>
        <dbReference type="ChEBI" id="CHEBI:18420"/>
    </cofactor>
</comment>
<name>A0A7K3TB73_9BIFI</name>
<dbReference type="GO" id="GO:0046872">
    <property type="term" value="F:metal ion binding"/>
    <property type="evidence" value="ECO:0007669"/>
    <property type="project" value="UniProtKB-KW"/>
</dbReference>
<evidence type="ECO:0000256" key="5">
    <source>
        <dbReference type="ARBA" id="ARBA00022842"/>
    </source>
</evidence>
<organism evidence="7 8">
    <name type="scientific">Bifidobacterium ramosum</name>
    <dbReference type="NCBI Taxonomy" id="1798158"/>
    <lineage>
        <taxon>Bacteria</taxon>
        <taxon>Bacillati</taxon>
        <taxon>Actinomycetota</taxon>
        <taxon>Actinomycetes</taxon>
        <taxon>Bifidobacteriales</taxon>
        <taxon>Bifidobacteriaceae</taxon>
        <taxon>Bifidobacterium</taxon>
    </lineage>
</organism>
<dbReference type="PROSITE" id="PS00444">
    <property type="entry name" value="POLYPRENYL_SYNTHASE_2"/>
    <property type="match status" value="1"/>
</dbReference>
<sequence length="361" mass="37764">MSVDMNKALIESRIVALVRGYLAAANDDAVAAACRTVMDEVVAQAVTSSEGGKRLRALLALDAYAAAAGATPAQDADGGHDAMLDLACAIEVFQTAALVHDDIIDDSDLRRGKPSAHRALAAATRSDPIGTGLGIMLGDLLATASVAIANTAARRFGDAAALVDTFLTMHREVEVGQVLDLAVELTPLDDPQALADASLNVFRWKTASYTTIAPIELALLAAGRTPRDARKQALAVGRPLGLAFQLADDLLDVVGSSRNTGKPVGGDIREGKRTVLLADALAAANDDERVALRAMFEAPSRSDDDVRRAISMFTATGAVDRSRERIAGLWRESRAAIGGLGLDETGRTLLEAACARFVPLA</sequence>
<dbReference type="InterPro" id="IPR033749">
    <property type="entry name" value="Polyprenyl_synt_CS"/>
</dbReference>
<evidence type="ECO:0000256" key="4">
    <source>
        <dbReference type="ARBA" id="ARBA00022723"/>
    </source>
</evidence>
<dbReference type="RefSeq" id="WP_152357377.1">
    <property type="nucleotide sequence ID" value="NZ_WBSM01000001.1"/>
</dbReference>
<protein>
    <submittedName>
        <fullName evidence="7">Polyprenyl synthetase family protein</fullName>
    </submittedName>
</protein>
<dbReference type="Proteomes" id="UP000469943">
    <property type="component" value="Unassembled WGS sequence"/>
</dbReference>
<dbReference type="EMBL" id="WHZX01000001">
    <property type="protein sequence ID" value="NEG70903.1"/>
    <property type="molecule type" value="Genomic_DNA"/>
</dbReference>
<dbReference type="SUPFAM" id="SSF48576">
    <property type="entry name" value="Terpenoid synthases"/>
    <property type="match status" value="1"/>
</dbReference>
<proteinExistence type="inferred from homology"/>
<comment type="caution">
    <text evidence="7">The sequence shown here is derived from an EMBL/GenBank/DDBJ whole genome shotgun (WGS) entry which is preliminary data.</text>
</comment>
<dbReference type="OrthoDB" id="4497239at2"/>